<reference evidence="1" key="1">
    <citation type="journal article" date="2019" name="Sci. Rep.">
        <title>Draft genome of Tanacetum cinerariifolium, the natural source of mosquito coil.</title>
        <authorList>
            <person name="Yamashiro T."/>
            <person name="Shiraishi A."/>
            <person name="Satake H."/>
            <person name="Nakayama K."/>
        </authorList>
    </citation>
    <scope>NUCLEOTIDE SEQUENCE</scope>
</reference>
<sequence length="79" mass="8525">VGLAWRLAQTLAGQAGPEVLASYSPERQGVHDALDAEQAKGFEHLLYRNRLEDGLLSAVGRLFPHSGWQLLGSGDGQQL</sequence>
<organism evidence="1">
    <name type="scientific">Tanacetum cinerariifolium</name>
    <name type="common">Dalmatian daisy</name>
    <name type="synonym">Chrysanthemum cinerariifolium</name>
    <dbReference type="NCBI Taxonomy" id="118510"/>
    <lineage>
        <taxon>Eukaryota</taxon>
        <taxon>Viridiplantae</taxon>
        <taxon>Streptophyta</taxon>
        <taxon>Embryophyta</taxon>
        <taxon>Tracheophyta</taxon>
        <taxon>Spermatophyta</taxon>
        <taxon>Magnoliopsida</taxon>
        <taxon>eudicotyledons</taxon>
        <taxon>Gunneridae</taxon>
        <taxon>Pentapetalae</taxon>
        <taxon>asterids</taxon>
        <taxon>campanulids</taxon>
        <taxon>Asterales</taxon>
        <taxon>Asteraceae</taxon>
        <taxon>Asteroideae</taxon>
        <taxon>Anthemideae</taxon>
        <taxon>Anthemidinae</taxon>
        <taxon>Tanacetum</taxon>
    </lineage>
</organism>
<protein>
    <recommendedName>
        <fullName evidence="2">FAD-binding domain-containing protein</fullName>
    </recommendedName>
</protein>
<dbReference type="AlphaFoldDB" id="A0A699XRR6"/>
<accession>A0A699XRR6</accession>
<gene>
    <name evidence="1" type="ORF">Tci_932605</name>
</gene>
<evidence type="ECO:0000313" key="1">
    <source>
        <dbReference type="EMBL" id="GFD60636.1"/>
    </source>
</evidence>
<evidence type="ECO:0008006" key="2">
    <source>
        <dbReference type="Google" id="ProtNLM"/>
    </source>
</evidence>
<dbReference type="Gene3D" id="3.50.50.60">
    <property type="entry name" value="FAD/NAD(P)-binding domain"/>
    <property type="match status" value="1"/>
</dbReference>
<feature type="non-terminal residue" evidence="1">
    <location>
        <position position="79"/>
    </location>
</feature>
<dbReference type="InterPro" id="IPR036188">
    <property type="entry name" value="FAD/NAD-bd_sf"/>
</dbReference>
<comment type="caution">
    <text evidence="1">The sequence shown here is derived from an EMBL/GenBank/DDBJ whole genome shotgun (WGS) entry which is preliminary data.</text>
</comment>
<dbReference type="EMBL" id="BKCJ011880413">
    <property type="protein sequence ID" value="GFD60636.1"/>
    <property type="molecule type" value="Genomic_DNA"/>
</dbReference>
<feature type="non-terminal residue" evidence="1">
    <location>
        <position position="1"/>
    </location>
</feature>
<proteinExistence type="predicted"/>
<name>A0A699XRR6_TANCI</name>